<dbReference type="PIRSF" id="PIRSF029681">
    <property type="entry name" value="PagL"/>
    <property type="match status" value="1"/>
</dbReference>
<comment type="similarity">
    <text evidence="1">Belongs to the PagL family.</text>
</comment>
<dbReference type="Gene3D" id="2.40.160.20">
    <property type="match status" value="1"/>
</dbReference>
<comment type="subcellular location">
    <subcellularLocation>
        <location evidence="1">Cell outer membrane</location>
        <topology evidence="1">Multi-pass membrane protein</topology>
    </subcellularLocation>
</comment>
<organism evidence="5 6">
    <name type="scientific">Stutzerimonas stutzeri</name>
    <name type="common">Pseudomonas stutzeri</name>
    <dbReference type="NCBI Taxonomy" id="316"/>
    <lineage>
        <taxon>Bacteria</taxon>
        <taxon>Pseudomonadati</taxon>
        <taxon>Pseudomonadota</taxon>
        <taxon>Gammaproteobacteria</taxon>
        <taxon>Pseudomonadales</taxon>
        <taxon>Pseudomonadaceae</taxon>
        <taxon>Stutzerimonas</taxon>
    </lineage>
</organism>
<sequence length="172" mass="19288">MRKGISIAMITMLSLGTVTMARAVDFNVAVGRTGESTTTYRVGAQWNFQRNWFESATGRLSGYWDAGYTYWEGDERSSNHSLSLTPVFVYEFSGRSLKPYVEAGIGIAVFERTRLEDNQLGSSFQFEDRIGAGLRFTGGHELGIRAIHYSNAGIKQPNDGVESYSLHYRRSF</sequence>
<feature type="active site" description="Charge relay system" evidence="2">
    <location>
        <position position="162"/>
    </location>
</feature>
<feature type="active site" description="Charge relay system" evidence="2">
    <location>
        <position position="148"/>
    </location>
</feature>
<comment type="caution">
    <text evidence="5">The sequence shown here is derived from an EMBL/GenBank/DDBJ whole genome shotgun (WGS) entry which is preliminary data.</text>
</comment>
<keyword evidence="1 5" id="KW-0378">Hydrolase</keyword>
<comment type="subunit">
    <text evidence="1">Homodimer.</text>
</comment>
<evidence type="ECO:0000256" key="1">
    <source>
        <dbReference type="PIRNR" id="PIRNR029681"/>
    </source>
</evidence>
<name>A0A2N8SXA8_STUST</name>
<evidence type="ECO:0000256" key="3">
    <source>
        <dbReference type="PIRSR" id="PIRSR029681-2"/>
    </source>
</evidence>
<dbReference type="GO" id="GO:0009279">
    <property type="term" value="C:cell outer membrane"/>
    <property type="evidence" value="ECO:0007669"/>
    <property type="project" value="UniProtKB-SubCell"/>
</dbReference>
<dbReference type="InterPro" id="IPR011250">
    <property type="entry name" value="OMP/PagP_B-barrel"/>
</dbReference>
<comment type="catalytic activity">
    <reaction evidence="1">
        <text>a 3-(acyloxy)acyl derivative of bacterial toxin + H2O = a 3-hydroxyacyl derivative of bacterial toxin + a fatty acid + H(+)</text>
        <dbReference type="Rhea" id="RHEA:12032"/>
        <dbReference type="ChEBI" id="CHEBI:15377"/>
        <dbReference type="ChEBI" id="CHEBI:15378"/>
        <dbReference type="ChEBI" id="CHEBI:28868"/>
        <dbReference type="ChEBI" id="CHEBI:136853"/>
        <dbReference type="ChEBI" id="CHEBI:140675"/>
        <dbReference type="EC" id="3.1.1.77"/>
    </reaction>
</comment>
<keyword evidence="4" id="KW-0732">Signal</keyword>
<feature type="active site" description="Charge relay system" evidence="2">
    <location>
        <position position="150"/>
    </location>
</feature>
<reference evidence="5 6" key="1">
    <citation type="submission" date="2018-01" db="EMBL/GenBank/DDBJ databases">
        <title>Denitrification phenotypes of diverse strains of Pseudomonas stutzeri.</title>
        <authorList>
            <person name="Milligan D.A."/>
            <person name="Bergaust L."/>
            <person name="Bakken L.R."/>
            <person name="Frostegard A."/>
        </authorList>
    </citation>
    <scope>NUCLEOTIDE SEQUENCE [LARGE SCALE GENOMIC DNA]</scope>
    <source>
        <strain evidence="5 6">24a75</strain>
    </source>
</reference>
<dbReference type="AlphaFoldDB" id="A0A2N8SXA8"/>
<dbReference type="GO" id="GO:0050528">
    <property type="term" value="F:acyloxyacyl hydrolase activity"/>
    <property type="evidence" value="ECO:0007669"/>
    <property type="project" value="UniProtKB-EC"/>
</dbReference>
<evidence type="ECO:0000313" key="6">
    <source>
        <dbReference type="Proteomes" id="UP000236023"/>
    </source>
</evidence>
<evidence type="ECO:0000313" key="5">
    <source>
        <dbReference type="EMBL" id="PNG07123.1"/>
    </source>
</evidence>
<evidence type="ECO:0000256" key="2">
    <source>
        <dbReference type="PIRSR" id="PIRSR029681-1"/>
    </source>
</evidence>
<feature type="chain" id="PRO_5014873471" description="Lipid A deacylase" evidence="4">
    <location>
        <begin position="24"/>
        <end position="172"/>
    </location>
</feature>
<feature type="signal peptide" evidence="4">
    <location>
        <begin position="1"/>
        <end position="23"/>
    </location>
</feature>
<dbReference type="Proteomes" id="UP000236023">
    <property type="component" value="Unassembled WGS sequence"/>
</dbReference>
<evidence type="ECO:0000256" key="4">
    <source>
        <dbReference type="SAM" id="SignalP"/>
    </source>
</evidence>
<proteinExistence type="inferred from homology"/>
<dbReference type="EC" id="3.1.1.77" evidence="1"/>
<keyword evidence="1" id="KW-0998">Cell outer membrane</keyword>
<dbReference type="EMBL" id="POUT01000010">
    <property type="protein sequence ID" value="PNG07123.1"/>
    <property type="molecule type" value="Genomic_DNA"/>
</dbReference>
<dbReference type="SUPFAM" id="SSF56925">
    <property type="entry name" value="OMPA-like"/>
    <property type="match status" value="1"/>
</dbReference>
<dbReference type="InterPro" id="IPR018550">
    <property type="entry name" value="Lipid-A_deacylase-rel"/>
</dbReference>
<keyword evidence="1" id="KW-0472">Membrane</keyword>
<protein>
    <recommendedName>
        <fullName evidence="1">Lipid A deacylase</fullName>
        <ecNumber evidence="1">3.1.1.77</ecNumber>
    </recommendedName>
    <alternativeName>
        <fullName evidence="1">LPS 3-O-deacylase</fullName>
    </alternativeName>
    <alternativeName>
        <fullName evidence="1">Outer membrane enzyme</fullName>
    </alternativeName>
</protein>
<comment type="function">
    <text evidence="1">Has lipid A 3-O-deacylase activity. Hydrolyzes the ester bond at the 3 position of lipid A, a bioactive component of lipopolysaccharide (LPS), thereby releasing the primary fatty acyl moiety.</text>
</comment>
<feature type="site" description="Critical for activity" evidence="3">
    <location>
        <position position="151"/>
    </location>
</feature>
<dbReference type="Pfam" id="PF09411">
    <property type="entry name" value="PagL"/>
    <property type="match status" value="1"/>
</dbReference>
<accession>A0A2N8SXA8</accession>
<gene>
    <name evidence="5" type="ORF">CXK94_16945</name>
</gene>